<reference evidence="1 2" key="2">
    <citation type="journal article" date="2010" name="Stand. Genomic Sci.">
        <title>Complete genome sequence of Nakamurella multipartita type strain (Y-104).</title>
        <authorList>
            <person name="Tice H."/>
            <person name="Mayilraj S."/>
            <person name="Sims D."/>
            <person name="Lapidus A."/>
            <person name="Nolan M."/>
            <person name="Lucas S."/>
            <person name="Glavina Del Rio T."/>
            <person name="Copeland A."/>
            <person name="Cheng J.F."/>
            <person name="Meincke L."/>
            <person name="Bruce D."/>
            <person name="Goodwin L."/>
            <person name="Pitluck S."/>
            <person name="Ivanova N."/>
            <person name="Mavromatis K."/>
            <person name="Ovchinnikova G."/>
            <person name="Pati A."/>
            <person name="Chen A."/>
            <person name="Palaniappan K."/>
            <person name="Land M."/>
            <person name="Hauser L."/>
            <person name="Chang Y.J."/>
            <person name="Jeffries C.D."/>
            <person name="Detter J.C."/>
            <person name="Brettin T."/>
            <person name="Rohde M."/>
            <person name="Goker M."/>
            <person name="Bristow J."/>
            <person name="Eisen J.A."/>
            <person name="Markowitz V."/>
            <person name="Hugenholtz P."/>
            <person name="Kyrpides N.C."/>
            <person name="Klenk H.P."/>
            <person name="Chen F."/>
        </authorList>
    </citation>
    <scope>NUCLEOTIDE SEQUENCE [LARGE SCALE GENOMIC DNA]</scope>
    <source>
        <strain evidence="2">ATCC 700099 / DSM 44233 / CIP 104796 / JCM 9543 / NBRC 105858 / Y-104</strain>
    </source>
</reference>
<dbReference type="AlphaFoldDB" id="C8XKB8"/>
<dbReference type="EMBL" id="CP001737">
    <property type="protein sequence ID" value="ACV78680.1"/>
    <property type="molecule type" value="Genomic_DNA"/>
</dbReference>
<protein>
    <submittedName>
        <fullName evidence="1">Uncharacterized protein</fullName>
    </submittedName>
</protein>
<gene>
    <name evidence="1" type="ordered locus">Namu_2304</name>
</gene>
<sequence length="268" mass="27368">MALVSVSGAVRAATTLALWSAAWQGGASPDDVLQAIDGADHRAGVRAATDEIAVMTGLPGPGSPTAGSAALLPLLRDAGEAQLLLPYPGDLRGLPTSGELTVTALDAGAAVTLTGPSLAVVPVNGHWRVFANSARHPADDLAQAHDRLDDEVARATRSLTALDVARQSDGARERVRQLILADAVSTPPDMPRPASALLATSISLQALLTVADSHDTATVTSYQMAAVDDALRPLAIAIREARRAAVAAGVRGLGRRSTGAPRGLGRSL</sequence>
<dbReference type="Proteomes" id="UP000002218">
    <property type="component" value="Chromosome"/>
</dbReference>
<evidence type="ECO:0000313" key="1">
    <source>
        <dbReference type="EMBL" id="ACV78680.1"/>
    </source>
</evidence>
<proteinExistence type="predicted"/>
<reference evidence="2" key="1">
    <citation type="submission" date="2009-09" db="EMBL/GenBank/DDBJ databases">
        <title>The complete genome of Nakamurella multipartita DSM 44233.</title>
        <authorList>
            <consortium name="US DOE Joint Genome Institute (JGI-PGF)"/>
            <person name="Lucas S."/>
            <person name="Copeland A."/>
            <person name="Lapidus A."/>
            <person name="Glavina del Rio T."/>
            <person name="Dalin E."/>
            <person name="Tice H."/>
            <person name="Bruce D."/>
            <person name="Goodwin L."/>
            <person name="Pitluck S."/>
            <person name="Kyrpides N."/>
            <person name="Mavromatis K."/>
            <person name="Ivanova N."/>
            <person name="Ovchinnikova G."/>
            <person name="Sims D."/>
            <person name="Meincke L."/>
            <person name="Brettin T."/>
            <person name="Detter J.C."/>
            <person name="Han C."/>
            <person name="Larimer F."/>
            <person name="Land M."/>
            <person name="Hauser L."/>
            <person name="Markowitz V."/>
            <person name="Cheng J.-F."/>
            <person name="Hugenholtz P."/>
            <person name="Woyke T."/>
            <person name="Wu D."/>
            <person name="Klenk H.-P."/>
            <person name="Eisen J.A."/>
        </authorList>
    </citation>
    <scope>NUCLEOTIDE SEQUENCE [LARGE SCALE GENOMIC DNA]</scope>
    <source>
        <strain evidence="2">ATCC 700099 / DSM 44233 / CIP 104796 / JCM 9543 / NBRC 105858 / Y-104</strain>
    </source>
</reference>
<dbReference type="eggNOG" id="ENOG5032EQ4">
    <property type="taxonomic scope" value="Bacteria"/>
</dbReference>
<dbReference type="HOGENOM" id="CLU_086002_0_0_11"/>
<organism evidence="1 2">
    <name type="scientific">Nakamurella multipartita (strain ATCC 700099 / DSM 44233 / CIP 104796 / JCM 9543 / NBRC 105858 / Y-104)</name>
    <name type="common">Microsphaera multipartita</name>
    <dbReference type="NCBI Taxonomy" id="479431"/>
    <lineage>
        <taxon>Bacteria</taxon>
        <taxon>Bacillati</taxon>
        <taxon>Actinomycetota</taxon>
        <taxon>Actinomycetes</taxon>
        <taxon>Nakamurellales</taxon>
        <taxon>Nakamurellaceae</taxon>
        <taxon>Nakamurella</taxon>
    </lineage>
</organism>
<dbReference type="KEGG" id="nml:Namu_2304"/>
<dbReference type="InParanoid" id="C8XKB8"/>
<evidence type="ECO:0000313" key="2">
    <source>
        <dbReference type="Proteomes" id="UP000002218"/>
    </source>
</evidence>
<name>C8XKB8_NAKMY</name>
<keyword evidence="2" id="KW-1185">Reference proteome</keyword>
<dbReference type="STRING" id="479431.Namu_2304"/>
<accession>C8XKB8</accession>